<comment type="caution">
    <text evidence="1">The sequence shown here is derived from an EMBL/GenBank/DDBJ whole genome shotgun (WGS) entry which is preliminary data.</text>
</comment>
<dbReference type="GO" id="GO:0016301">
    <property type="term" value="F:kinase activity"/>
    <property type="evidence" value="ECO:0007669"/>
    <property type="project" value="UniProtKB-KW"/>
</dbReference>
<keyword evidence="1" id="KW-0808">Transferase</keyword>
<evidence type="ECO:0000313" key="1">
    <source>
        <dbReference type="EMBL" id="TCC93597.1"/>
    </source>
</evidence>
<proteinExistence type="predicted"/>
<keyword evidence="1" id="KW-0418">Kinase</keyword>
<dbReference type="AlphaFoldDB" id="A0A4R0N2L9"/>
<accession>A0A4R0N2L9</accession>
<dbReference type="Proteomes" id="UP000292884">
    <property type="component" value="Unassembled WGS sequence"/>
</dbReference>
<reference evidence="1 2" key="1">
    <citation type="submission" date="2019-02" db="EMBL/GenBank/DDBJ databases">
        <title>Pedobacter sp. RP-1-13 sp. nov., isolated from Arctic soil.</title>
        <authorList>
            <person name="Dahal R.H."/>
        </authorList>
    </citation>
    <scope>NUCLEOTIDE SEQUENCE [LARGE SCALE GENOMIC DNA]</scope>
    <source>
        <strain evidence="1 2">RP-1-13</strain>
    </source>
</reference>
<gene>
    <name evidence="1" type="ORF">EZ428_02165</name>
</gene>
<dbReference type="OrthoDB" id="1132102at2"/>
<organism evidence="1 2">
    <name type="scientific">Pedobacter frigiditerrae</name>
    <dbReference type="NCBI Taxonomy" id="2530452"/>
    <lineage>
        <taxon>Bacteria</taxon>
        <taxon>Pseudomonadati</taxon>
        <taxon>Bacteroidota</taxon>
        <taxon>Sphingobacteriia</taxon>
        <taxon>Sphingobacteriales</taxon>
        <taxon>Sphingobacteriaceae</taxon>
        <taxon>Pedobacter</taxon>
    </lineage>
</organism>
<name>A0A4R0N2L9_9SPHI</name>
<dbReference type="RefSeq" id="WP_131551463.1">
    <property type="nucleotide sequence ID" value="NZ_SJSK01000001.1"/>
</dbReference>
<sequence length="187" mass="21346">MSSHHIVREKQEPALYIHHLGNFNEEYLGQLLEWSPTLLVASSEYEKAISLGLKVDVVIGNEESAHIQENTKWILSPTESLQAVVKYLVAEKYPAVNIISKENKFDDLAHLITEIDIVLFTETEKSYPVKPGFSVWKPAGTIFKIDIISYFETSNLKPIDEGSFEVMKDGFVSFEFITEYLFLTELL</sequence>
<keyword evidence="2" id="KW-1185">Reference proteome</keyword>
<protein>
    <submittedName>
        <fullName evidence="1">Thiamine pyrophosphokinase</fullName>
    </submittedName>
</protein>
<dbReference type="EMBL" id="SJSK01000001">
    <property type="protein sequence ID" value="TCC93597.1"/>
    <property type="molecule type" value="Genomic_DNA"/>
</dbReference>
<evidence type="ECO:0000313" key="2">
    <source>
        <dbReference type="Proteomes" id="UP000292884"/>
    </source>
</evidence>